<sequence>MSVRIHANMMFNKVKKKIDDWTYCEVSPSSFPRQQGHTGDPRSGKEENKGHLTGRKNSPGLKQAQKGSGENDSGIVCMDPTSGADRNRQLRIDHFQ</sequence>
<organism evidence="2 3">
    <name type="scientific">Araneus ventricosus</name>
    <name type="common">Orbweaver spider</name>
    <name type="synonym">Epeira ventricosa</name>
    <dbReference type="NCBI Taxonomy" id="182803"/>
    <lineage>
        <taxon>Eukaryota</taxon>
        <taxon>Metazoa</taxon>
        <taxon>Ecdysozoa</taxon>
        <taxon>Arthropoda</taxon>
        <taxon>Chelicerata</taxon>
        <taxon>Arachnida</taxon>
        <taxon>Araneae</taxon>
        <taxon>Araneomorphae</taxon>
        <taxon>Entelegynae</taxon>
        <taxon>Araneoidea</taxon>
        <taxon>Araneidae</taxon>
        <taxon>Araneus</taxon>
    </lineage>
</organism>
<evidence type="ECO:0000313" key="2">
    <source>
        <dbReference type="EMBL" id="GBN81690.1"/>
    </source>
</evidence>
<evidence type="ECO:0000313" key="3">
    <source>
        <dbReference type="Proteomes" id="UP000499080"/>
    </source>
</evidence>
<dbReference type="EMBL" id="BGPR01019361">
    <property type="protein sequence ID" value="GBN81690.1"/>
    <property type="molecule type" value="Genomic_DNA"/>
</dbReference>
<reference evidence="2 3" key="1">
    <citation type="journal article" date="2019" name="Sci. Rep.">
        <title>Orb-weaving spider Araneus ventricosus genome elucidates the spidroin gene catalogue.</title>
        <authorList>
            <person name="Kono N."/>
            <person name="Nakamura H."/>
            <person name="Ohtoshi R."/>
            <person name="Moran D.A.P."/>
            <person name="Shinohara A."/>
            <person name="Yoshida Y."/>
            <person name="Fujiwara M."/>
            <person name="Mori M."/>
            <person name="Tomita M."/>
            <person name="Arakawa K."/>
        </authorList>
    </citation>
    <scope>NUCLEOTIDE SEQUENCE [LARGE SCALE GENOMIC DNA]</scope>
</reference>
<feature type="compositionally biased region" description="Basic and acidic residues" evidence="1">
    <location>
        <begin position="39"/>
        <end position="50"/>
    </location>
</feature>
<feature type="region of interest" description="Disordered" evidence="1">
    <location>
        <begin position="26"/>
        <end position="96"/>
    </location>
</feature>
<name>A0A4Y2S389_ARAVE</name>
<evidence type="ECO:0000256" key="1">
    <source>
        <dbReference type="SAM" id="MobiDB-lite"/>
    </source>
</evidence>
<keyword evidence="3" id="KW-1185">Reference proteome</keyword>
<feature type="compositionally biased region" description="Polar residues" evidence="1">
    <location>
        <begin position="27"/>
        <end position="37"/>
    </location>
</feature>
<proteinExistence type="predicted"/>
<accession>A0A4Y2S389</accession>
<dbReference type="Proteomes" id="UP000499080">
    <property type="component" value="Unassembled WGS sequence"/>
</dbReference>
<protein>
    <submittedName>
        <fullName evidence="2">Uncharacterized protein</fullName>
    </submittedName>
</protein>
<gene>
    <name evidence="2" type="ORF">AVEN_183772_1</name>
</gene>
<comment type="caution">
    <text evidence="2">The sequence shown here is derived from an EMBL/GenBank/DDBJ whole genome shotgun (WGS) entry which is preliminary data.</text>
</comment>
<feature type="compositionally biased region" description="Basic and acidic residues" evidence="1">
    <location>
        <begin position="85"/>
        <end position="96"/>
    </location>
</feature>
<dbReference type="AlphaFoldDB" id="A0A4Y2S389"/>